<dbReference type="Proteomes" id="UP000501849">
    <property type="component" value="Chromosome"/>
</dbReference>
<feature type="compositionally biased region" description="Basic and acidic residues" evidence="1">
    <location>
        <begin position="239"/>
        <end position="263"/>
    </location>
</feature>
<dbReference type="EMBL" id="CP038799">
    <property type="protein sequence ID" value="QIV83430.1"/>
    <property type="molecule type" value="Genomic_DNA"/>
</dbReference>
<reference evidence="2 3" key="1">
    <citation type="submission" date="2019-04" db="EMBL/GenBank/DDBJ databases">
        <title>Draft, Whole-Genome Sequence of the Anthracene-degrading Mycobacterium frederiksbergense LB501T, Isolated from a Polycyclic Aromatic Hydrocarbon (PAH)-Contaminated Soil.</title>
        <authorList>
            <person name="Augelletti F."/>
        </authorList>
    </citation>
    <scope>NUCLEOTIDE SEQUENCE [LARGE SCALE GENOMIC DNA]</scope>
    <source>
        <strain evidence="2 3">LB 501T</strain>
    </source>
</reference>
<sequence>MPLCRIRERAGPMSFVRARHRHPGGCPRAESSARLAHTPAIELAASDRGRHMTDPLFVQTDGVQNHSARHSQVVSGLAGLTGAEGTGVQNSHGAIASSVSGALTDVLDGRGSTLGVTSTSAATIADLLQKAARAYAAGDEDGGSRLHAAAAALEGRGGPGGGTPGTAGAAGSSVPAAGGGADMAGQMGQIMGQVGQQVAQLVQAVTAPLAGLAQGLQQVPQQLVQGISQAAQATEPDEGEKPEGERDAESEREDTADKREKAEPAPVQQAQAAQSSPSGPAPIETTPPVRPAPTRPQVD</sequence>
<dbReference type="GO" id="GO:0009306">
    <property type="term" value="P:protein secretion"/>
    <property type="evidence" value="ECO:0007669"/>
    <property type="project" value="InterPro"/>
</dbReference>
<dbReference type="AlphaFoldDB" id="A0A6H0S8E6"/>
<dbReference type="KEGG" id="mfre:EXE63_22995"/>
<evidence type="ECO:0000313" key="3">
    <source>
        <dbReference type="Proteomes" id="UP000501849"/>
    </source>
</evidence>
<evidence type="ECO:0000313" key="2">
    <source>
        <dbReference type="EMBL" id="QIV83430.1"/>
    </source>
</evidence>
<accession>A0A6H0S8E6</accession>
<feature type="compositionally biased region" description="Low complexity" evidence="1">
    <location>
        <begin position="264"/>
        <end position="282"/>
    </location>
</feature>
<dbReference type="InterPro" id="IPR022536">
    <property type="entry name" value="EspC"/>
</dbReference>
<organism evidence="2 3">
    <name type="scientific">Mycolicibacterium frederiksbergense</name>
    <dbReference type="NCBI Taxonomy" id="117567"/>
    <lineage>
        <taxon>Bacteria</taxon>
        <taxon>Bacillati</taxon>
        <taxon>Actinomycetota</taxon>
        <taxon>Actinomycetes</taxon>
        <taxon>Mycobacteriales</taxon>
        <taxon>Mycobacteriaceae</taxon>
        <taxon>Mycolicibacterium</taxon>
    </lineage>
</organism>
<name>A0A6H0S8E6_9MYCO</name>
<evidence type="ECO:0000256" key="1">
    <source>
        <dbReference type="SAM" id="MobiDB-lite"/>
    </source>
</evidence>
<feature type="region of interest" description="Disordered" evidence="1">
    <location>
        <begin position="227"/>
        <end position="299"/>
    </location>
</feature>
<keyword evidence="3" id="KW-1185">Reference proteome</keyword>
<feature type="compositionally biased region" description="Gly residues" evidence="1">
    <location>
        <begin position="155"/>
        <end position="165"/>
    </location>
</feature>
<gene>
    <name evidence="2" type="ORF">EXE63_22995</name>
</gene>
<dbReference type="Pfam" id="PF10824">
    <property type="entry name" value="T7SS_ESX_EspC"/>
    <property type="match status" value="1"/>
</dbReference>
<proteinExistence type="predicted"/>
<feature type="compositionally biased region" description="Pro residues" evidence="1">
    <location>
        <begin position="288"/>
        <end position="299"/>
    </location>
</feature>
<protein>
    <submittedName>
        <fullName evidence="2">ESX-1 secretion-associated protein</fullName>
    </submittedName>
</protein>
<feature type="region of interest" description="Disordered" evidence="1">
    <location>
        <begin position="153"/>
        <end position="174"/>
    </location>
</feature>